<dbReference type="InterPro" id="IPR002016">
    <property type="entry name" value="Haem_peroxidase"/>
</dbReference>
<evidence type="ECO:0000256" key="1">
    <source>
        <dbReference type="ARBA" id="ARBA00001970"/>
    </source>
</evidence>
<dbReference type="PRINTS" id="PR00458">
    <property type="entry name" value="PEROXIDASE"/>
</dbReference>
<evidence type="ECO:0000256" key="4">
    <source>
        <dbReference type="ARBA" id="ARBA00023002"/>
    </source>
</evidence>
<dbReference type="Pfam" id="PF00141">
    <property type="entry name" value="peroxidase"/>
    <property type="match status" value="1"/>
</dbReference>
<dbReference type="Proteomes" id="UP000256970">
    <property type="component" value="Unassembled WGS sequence"/>
</dbReference>
<evidence type="ECO:0000256" key="5">
    <source>
        <dbReference type="SAM" id="MobiDB-lite"/>
    </source>
</evidence>
<dbReference type="Gene3D" id="1.10.420.10">
    <property type="entry name" value="Peroxidase, domain 2"/>
    <property type="match status" value="1"/>
</dbReference>
<dbReference type="GO" id="GO:0016688">
    <property type="term" value="F:L-ascorbate peroxidase activity"/>
    <property type="evidence" value="ECO:0007669"/>
    <property type="project" value="UniProtKB-EC"/>
</dbReference>
<feature type="compositionally biased region" description="Basic and acidic residues" evidence="5">
    <location>
        <begin position="204"/>
        <end position="223"/>
    </location>
</feature>
<feature type="domain" description="Plant heme peroxidase family profile" evidence="6">
    <location>
        <begin position="58"/>
        <end position="308"/>
    </location>
</feature>
<comment type="similarity">
    <text evidence="2">Belongs to the peroxidase family. Ascorbate peroxidase subfamily.</text>
</comment>
<comment type="cofactor">
    <cofactor evidence="1">
        <name>heme b</name>
        <dbReference type="ChEBI" id="CHEBI:60344"/>
    </cofactor>
</comment>
<dbReference type="GO" id="GO:0042744">
    <property type="term" value="P:hydrogen peroxide catabolic process"/>
    <property type="evidence" value="ECO:0007669"/>
    <property type="project" value="TreeGrafter"/>
</dbReference>
<keyword evidence="4" id="KW-0560">Oxidoreductase</keyword>
<dbReference type="InterPro" id="IPR019793">
    <property type="entry name" value="Peroxidases_heam-ligand_BS"/>
</dbReference>
<reference evidence="7 8" key="1">
    <citation type="submission" date="2016-10" db="EMBL/GenBank/DDBJ databases">
        <authorList>
            <person name="Cai Z."/>
        </authorList>
    </citation>
    <scope>NUCLEOTIDE SEQUENCE [LARGE SCALE GENOMIC DNA]</scope>
</reference>
<dbReference type="CDD" id="cd00691">
    <property type="entry name" value="ascorbate_peroxidase"/>
    <property type="match status" value="1"/>
</dbReference>
<dbReference type="SUPFAM" id="SSF48113">
    <property type="entry name" value="Heme-dependent peroxidases"/>
    <property type="match status" value="1"/>
</dbReference>
<protein>
    <recommendedName>
        <fullName evidence="3">L-ascorbate peroxidase</fullName>
        <ecNumber evidence="3">1.11.1.11</ecNumber>
    </recommendedName>
</protein>
<proteinExistence type="inferred from homology"/>
<dbReference type="InterPro" id="IPR044831">
    <property type="entry name" value="Ccp1-like"/>
</dbReference>
<dbReference type="GO" id="GO:0020037">
    <property type="term" value="F:heme binding"/>
    <property type="evidence" value="ECO:0007669"/>
    <property type="project" value="InterPro"/>
</dbReference>
<dbReference type="InterPro" id="IPR002207">
    <property type="entry name" value="Peroxidase_I"/>
</dbReference>
<name>A0A383VJL4_TETOB</name>
<gene>
    <name evidence="7" type="ORF">BQ4739_LOCUS5491</name>
</gene>
<evidence type="ECO:0000259" key="6">
    <source>
        <dbReference type="PROSITE" id="PS50873"/>
    </source>
</evidence>
<dbReference type="GO" id="GO:0034599">
    <property type="term" value="P:cellular response to oxidative stress"/>
    <property type="evidence" value="ECO:0007669"/>
    <property type="project" value="InterPro"/>
</dbReference>
<dbReference type="PROSITE" id="PS00435">
    <property type="entry name" value="PEROXIDASE_1"/>
    <property type="match status" value="1"/>
</dbReference>
<dbReference type="PROSITE" id="PS50873">
    <property type="entry name" value="PEROXIDASE_4"/>
    <property type="match status" value="1"/>
</dbReference>
<dbReference type="STRING" id="3088.A0A383VJL4"/>
<dbReference type="PRINTS" id="PR00459">
    <property type="entry name" value="ASPEROXIDASE"/>
</dbReference>
<sequence>MQLSHASSRTAVHGYGRAGSVRKPRTVVVRAAANVEQLRSAKKDIEDLIRSTSCNPILIRLGWHDAGTFDKDGGAWPKAGGATGSIRLKPEIGHGANAGLQAAIDLMEPIKAKYPAVSYADLYQMASAVAVEVAGGPKLAMRYGRKDVNDPKDCAKEGNLPSAGHPFPEGSVSPAQHLRHIFGRMGLNDKEIVALSGAHTLGRARPERSGWGKEETKYTKDGPGKPGGQSWTADWLVFNNAYFKDVKKKSDDELLVLPTDAAVFDDDAFRPFAEKYAEDEAAFFADYALAHVKLSELGAAWDGEPVSV</sequence>
<dbReference type="EMBL" id="FNXT01000532">
    <property type="protein sequence ID" value="SZX65029.1"/>
    <property type="molecule type" value="Genomic_DNA"/>
</dbReference>
<keyword evidence="8" id="KW-1185">Reference proteome</keyword>
<feature type="region of interest" description="Disordered" evidence="5">
    <location>
        <begin position="204"/>
        <end position="226"/>
    </location>
</feature>
<dbReference type="FunFam" id="1.10.520.10:FF:000007">
    <property type="entry name" value="L-ascorbate peroxidase S chloroplastic/mitochondrial"/>
    <property type="match status" value="1"/>
</dbReference>
<dbReference type="InterPro" id="IPR010255">
    <property type="entry name" value="Haem_peroxidase_sf"/>
</dbReference>
<evidence type="ECO:0000256" key="2">
    <source>
        <dbReference type="ARBA" id="ARBA00006873"/>
    </source>
</evidence>
<accession>A0A383VJL4</accession>
<organism evidence="7 8">
    <name type="scientific">Tetradesmus obliquus</name>
    <name type="common">Green alga</name>
    <name type="synonym">Acutodesmus obliquus</name>
    <dbReference type="NCBI Taxonomy" id="3088"/>
    <lineage>
        <taxon>Eukaryota</taxon>
        <taxon>Viridiplantae</taxon>
        <taxon>Chlorophyta</taxon>
        <taxon>core chlorophytes</taxon>
        <taxon>Chlorophyceae</taxon>
        <taxon>CS clade</taxon>
        <taxon>Sphaeropleales</taxon>
        <taxon>Scenedesmaceae</taxon>
        <taxon>Tetradesmus</taxon>
    </lineage>
</organism>
<evidence type="ECO:0000256" key="3">
    <source>
        <dbReference type="ARBA" id="ARBA00012940"/>
    </source>
</evidence>
<dbReference type="PANTHER" id="PTHR31356:SF66">
    <property type="entry name" value="CATALASE-PEROXIDASE"/>
    <property type="match status" value="1"/>
</dbReference>
<dbReference type="AlphaFoldDB" id="A0A383VJL4"/>
<dbReference type="PANTHER" id="PTHR31356">
    <property type="entry name" value="THYLAKOID LUMENAL 29 KDA PROTEIN, CHLOROPLASTIC-RELATED"/>
    <property type="match status" value="1"/>
</dbReference>
<dbReference type="EC" id="1.11.1.11" evidence="3"/>
<dbReference type="Gene3D" id="1.10.520.10">
    <property type="match status" value="1"/>
</dbReference>
<evidence type="ECO:0000313" key="8">
    <source>
        <dbReference type="Proteomes" id="UP000256970"/>
    </source>
</evidence>
<dbReference type="GO" id="GO:0000302">
    <property type="term" value="P:response to reactive oxygen species"/>
    <property type="evidence" value="ECO:0007669"/>
    <property type="project" value="TreeGrafter"/>
</dbReference>
<evidence type="ECO:0000313" key="7">
    <source>
        <dbReference type="EMBL" id="SZX65029.1"/>
    </source>
</evidence>